<feature type="transmembrane region" description="Helical" evidence="6">
    <location>
        <begin position="72"/>
        <end position="90"/>
    </location>
</feature>
<feature type="transmembrane region" description="Helical" evidence="6">
    <location>
        <begin position="50"/>
        <end position="66"/>
    </location>
</feature>
<gene>
    <name evidence="8" type="ORF">N5E88_06090</name>
</gene>
<evidence type="ECO:0000259" key="7">
    <source>
        <dbReference type="Pfam" id="PF05231"/>
    </source>
</evidence>
<dbReference type="GO" id="GO:0005886">
    <property type="term" value="C:plasma membrane"/>
    <property type="evidence" value="ECO:0007669"/>
    <property type="project" value="UniProtKB-SubCell"/>
</dbReference>
<evidence type="ECO:0000313" key="8">
    <source>
        <dbReference type="EMBL" id="MDH1479061.1"/>
    </source>
</evidence>
<feature type="transmembrane region" description="Helical" evidence="6">
    <location>
        <begin position="155"/>
        <end position="177"/>
    </location>
</feature>
<evidence type="ECO:0000256" key="2">
    <source>
        <dbReference type="ARBA" id="ARBA00022475"/>
    </source>
</evidence>
<feature type="transmembrane region" description="Helical" evidence="6">
    <location>
        <begin position="111"/>
        <end position="135"/>
    </location>
</feature>
<keyword evidence="3 6" id="KW-0812">Transmembrane</keyword>
<dbReference type="EMBL" id="JAOCIY010000011">
    <property type="protein sequence ID" value="MDH1479061.1"/>
    <property type="molecule type" value="Genomic_DNA"/>
</dbReference>
<feature type="transmembrane region" description="Helical" evidence="6">
    <location>
        <begin position="222"/>
        <end position="239"/>
    </location>
</feature>
<comment type="subcellular location">
    <subcellularLocation>
        <location evidence="1">Cell membrane</location>
        <topology evidence="1">Multi-pass membrane protein</topology>
    </subcellularLocation>
</comment>
<dbReference type="InterPro" id="IPR007895">
    <property type="entry name" value="MASE1"/>
</dbReference>
<dbReference type="AlphaFoldDB" id="A0AA42U4J6"/>
<name>A0AA42U4J6_ENTCL</name>
<organism evidence="8 9">
    <name type="scientific">Enterobacter cloacae</name>
    <dbReference type="NCBI Taxonomy" id="550"/>
    <lineage>
        <taxon>Bacteria</taxon>
        <taxon>Pseudomonadati</taxon>
        <taxon>Pseudomonadota</taxon>
        <taxon>Gammaproteobacteria</taxon>
        <taxon>Enterobacterales</taxon>
        <taxon>Enterobacteriaceae</taxon>
        <taxon>Enterobacter</taxon>
        <taxon>Enterobacter cloacae complex</taxon>
    </lineage>
</organism>
<evidence type="ECO:0000256" key="1">
    <source>
        <dbReference type="ARBA" id="ARBA00004651"/>
    </source>
</evidence>
<evidence type="ECO:0000256" key="3">
    <source>
        <dbReference type="ARBA" id="ARBA00022692"/>
    </source>
</evidence>
<evidence type="ECO:0000256" key="4">
    <source>
        <dbReference type="ARBA" id="ARBA00022989"/>
    </source>
</evidence>
<feature type="transmembrane region" description="Helical" evidence="6">
    <location>
        <begin position="198"/>
        <end position="216"/>
    </location>
</feature>
<feature type="transmembrane region" description="Helical" evidence="6">
    <location>
        <begin position="29"/>
        <end position="45"/>
    </location>
</feature>
<evidence type="ECO:0000256" key="6">
    <source>
        <dbReference type="SAM" id="Phobius"/>
    </source>
</evidence>
<keyword evidence="2" id="KW-1003">Cell membrane</keyword>
<protein>
    <submittedName>
        <fullName evidence="8">MASE1 domain-containing protein</fullName>
    </submittedName>
</protein>
<keyword evidence="4 6" id="KW-1133">Transmembrane helix</keyword>
<evidence type="ECO:0000256" key="5">
    <source>
        <dbReference type="ARBA" id="ARBA00023136"/>
    </source>
</evidence>
<dbReference type="Pfam" id="PF05231">
    <property type="entry name" value="MASE1"/>
    <property type="match status" value="1"/>
</dbReference>
<sequence>MIALALCLITVPFSRYISPRAIVNGHDVYLAWLPLSVMLAVILLFGRRAIIPILLSFTIANIYNINLAPLQYLVLLICQTFSVFAACGVLRLVLGKRWRHCVPNKHIGQRIFWLGFMVPIGIKGLMYLAGFLFDFPVTISTFFGEGTVIYNIVDIQSLICAALIFTMMFYYPLRMIINPRYVRTFWLRSVKPVFFHKKSLYVFIWLAFLIFTLAVLCAPFESPVIAGYLMPVIFILFTLG</sequence>
<comment type="caution">
    <text evidence="8">The sequence shown here is derived from an EMBL/GenBank/DDBJ whole genome shotgun (WGS) entry which is preliminary data.</text>
</comment>
<proteinExistence type="predicted"/>
<feature type="domain" description="MASE1" evidence="7">
    <location>
        <begin position="14"/>
        <end position="240"/>
    </location>
</feature>
<dbReference type="Proteomes" id="UP001161707">
    <property type="component" value="Unassembled WGS sequence"/>
</dbReference>
<feature type="non-terminal residue" evidence="8">
    <location>
        <position position="240"/>
    </location>
</feature>
<evidence type="ECO:0000313" key="9">
    <source>
        <dbReference type="Proteomes" id="UP001161707"/>
    </source>
</evidence>
<accession>A0AA42U4J6</accession>
<reference evidence="8" key="1">
    <citation type="submission" date="2022-09" db="EMBL/GenBank/DDBJ databases">
        <title>Intensive care unit water sources are persistently colonized with multi-drug resistant bacteria and are the site of extensive horizontal gene transfer of antibiotic resistance genes.</title>
        <authorList>
            <person name="Diorio-Toth L."/>
        </authorList>
    </citation>
    <scope>NUCLEOTIDE SEQUENCE</scope>
    <source>
        <strain evidence="8">GD03711</strain>
    </source>
</reference>
<keyword evidence="5 6" id="KW-0472">Membrane</keyword>